<organism evidence="1 2">
    <name type="scientific">Candidatus Enterovibrio escicola</name>
    <dbReference type="NCBI Taxonomy" id="1927127"/>
    <lineage>
        <taxon>Bacteria</taxon>
        <taxon>Pseudomonadati</taxon>
        <taxon>Pseudomonadota</taxon>
        <taxon>Gammaproteobacteria</taxon>
        <taxon>Vibrionales</taxon>
        <taxon>Vibrionaceae</taxon>
        <taxon>Enterovibrio</taxon>
    </lineage>
</organism>
<gene>
    <name evidence="1" type="ORF">BTN49_2501</name>
</gene>
<reference evidence="2" key="1">
    <citation type="submission" date="2017-04" db="EMBL/GenBank/DDBJ databases">
        <title>Genome evolution of the luminous symbionts of deep sea anglerfish.</title>
        <authorList>
            <person name="Hendry T.A."/>
        </authorList>
    </citation>
    <scope>NUCLEOTIDE SEQUENCE [LARGE SCALE GENOMIC DNA]</scope>
</reference>
<accession>A0A2A5T1L2</accession>
<dbReference type="Proteomes" id="UP000219020">
    <property type="component" value="Unassembled WGS sequence"/>
</dbReference>
<dbReference type="EMBL" id="NBYY01000028">
    <property type="protein sequence ID" value="PCS22036.1"/>
    <property type="molecule type" value="Genomic_DNA"/>
</dbReference>
<sequence>MLDVIDVNCLHFDVEYKNVILAFIAIKRVVCGSGNMINFIAKHCCFC</sequence>
<comment type="caution">
    <text evidence="1">The sequence shown here is derived from an EMBL/GenBank/DDBJ whole genome shotgun (WGS) entry which is preliminary data.</text>
</comment>
<keyword evidence="2" id="KW-1185">Reference proteome</keyword>
<protein>
    <submittedName>
        <fullName evidence="1">Uncharacterized protein</fullName>
    </submittedName>
</protein>
<proteinExistence type="predicted"/>
<evidence type="ECO:0000313" key="1">
    <source>
        <dbReference type="EMBL" id="PCS22036.1"/>
    </source>
</evidence>
<evidence type="ECO:0000313" key="2">
    <source>
        <dbReference type="Proteomes" id="UP000219020"/>
    </source>
</evidence>
<dbReference type="AlphaFoldDB" id="A0A2A5T1L2"/>
<name>A0A2A5T1L2_9GAMM</name>